<keyword evidence="2" id="KW-1185">Reference proteome</keyword>
<keyword evidence="1" id="KW-0732">Signal</keyword>
<evidence type="ECO:0000256" key="1">
    <source>
        <dbReference type="SAM" id="SignalP"/>
    </source>
</evidence>
<protein>
    <submittedName>
        <fullName evidence="3">Uncharacterized protein</fullName>
    </submittedName>
</protein>
<proteinExistence type="predicted"/>
<organism evidence="2 3">
    <name type="scientific">Globodera rostochiensis</name>
    <name type="common">Golden nematode worm</name>
    <name type="synonym">Heterodera rostochiensis</name>
    <dbReference type="NCBI Taxonomy" id="31243"/>
    <lineage>
        <taxon>Eukaryota</taxon>
        <taxon>Metazoa</taxon>
        <taxon>Ecdysozoa</taxon>
        <taxon>Nematoda</taxon>
        <taxon>Chromadorea</taxon>
        <taxon>Rhabditida</taxon>
        <taxon>Tylenchina</taxon>
        <taxon>Tylenchomorpha</taxon>
        <taxon>Tylenchoidea</taxon>
        <taxon>Heteroderidae</taxon>
        <taxon>Heteroderinae</taxon>
        <taxon>Globodera</taxon>
    </lineage>
</organism>
<dbReference type="WBParaSite" id="Gr19_v10_g10724.t1">
    <property type="protein sequence ID" value="Gr19_v10_g10724.t1"/>
    <property type="gene ID" value="Gr19_v10_g10724"/>
</dbReference>
<sequence length="126" mass="14123">MASFHYFAVILFSLLILRLITLNEIRAAPTGGLQLDRSAFRMSFGKRSPAAAAESDSAELNNANIAIPLMYDMSEAETTMEQQKQQPRHKVFPSGGVGRTPWASRWKASLFSKRLDRNLYNIGFGR</sequence>
<feature type="chain" id="PRO_5037412535" evidence="1">
    <location>
        <begin position="28"/>
        <end position="126"/>
    </location>
</feature>
<evidence type="ECO:0000313" key="2">
    <source>
        <dbReference type="Proteomes" id="UP000887572"/>
    </source>
</evidence>
<accession>A0A914GRW0</accession>
<evidence type="ECO:0000313" key="3">
    <source>
        <dbReference type="WBParaSite" id="Gr19_v10_g10724.t1"/>
    </source>
</evidence>
<dbReference type="Proteomes" id="UP000887572">
    <property type="component" value="Unplaced"/>
</dbReference>
<name>A0A914GRW0_GLORO</name>
<feature type="signal peptide" evidence="1">
    <location>
        <begin position="1"/>
        <end position="27"/>
    </location>
</feature>
<dbReference type="AlphaFoldDB" id="A0A914GRW0"/>
<reference evidence="3" key="1">
    <citation type="submission" date="2022-11" db="UniProtKB">
        <authorList>
            <consortium name="WormBaseParasite"/>
        </authorList>
    </citation>
    <scope>IDENTIFICATION</scope>
</reference>